<name>A0ABP9G0K3_9MICC</name>
<evidence type="ECO:0000313" key="2">
    <source>
        <dbReference type="Proteomes" id="UP001500368"/>
    </source>
</evidence>
<sequence>MFSTQLATAPWQLAQAAEAYDTAAVTLEGAAGQKLPFQQHLGRALGVEWESPAGRAFRTAAEALHLPGEHLGAESSAIAEQCRAVAAELRDLAELARQVQQIVHMLANPELRATFAGILAADHLDWFWHRAAGALNSAHEMAEFLRDSGGIPWVLREAAARI</sequence>
<dbReference type="Proteomes" id="UP001500368">
    <property type="component" value="Unassembled WGS sequence"/>
</dbReference>
<protein>
    <submittedName>
        <fullName evidence="1">Uncharacterized protein</fullName>
    </submittedName>
</protein>
<reference evidence="2" key="1">
    <citation type="journal article" date="2019" name="Int. J. Syst. Evol. Microbiol.">
        <title>The Global Catalogue of Microorganisms (GCM) 10K type strain sequencing project: providing services to taxonomists for standard genome sequencing and annotation.</title>
        <authorList>
            <consortium name="The Broad Institute Genomics Platform"/>
            <consortium name="The Broad Institute Genome Sequencing Center for Infectious Disease"/>
            <person name="Wu L."/>
            <person name="Ma J."/>
        </authorList>
    </citation>
    <scope>NUCLEOTIDE SEQUENCE [LARGE SCALE GENOMIC DNA]</scope>
    <source>
        <strain evidence="2">JCM 19129</strain>
    </source>
</reference>
<dbReference type="EMBL" id="BAABLW010000007">
    <property type="protein sequence ID" value="GAA4920987.1"/>
    <property type="molecule type" value="Genomic_DNA"/>
</dbReference>
<keyword evidence="2" id="KW-1185">Reference proteome</keyword>
<accession>A0ABP9G0K3</accession>
<gene>
    <name evidence="1" type="ORF">GCM10025790_16480</name>
</gene>
<dbReference type="RefSeq" id="WP_345477570.1">
    <property type="nucleotide sequence ID" value="NZ_BAABLW010000007.1"/>
</dbReference>
<proteinExistence type="predicted"/>
<evidence type="ECO:0000313" key="1">
    <source>
        <dbReference type="EMBL" id="GAA4920987.1"/>
    </source>
</evidence>
<comment type="caution">
    <text evidence="1">The sequence shown here is derived from an EMBL/GenBank/DDBJ whole genome shotgun (WGS) entry which is preliminary data.</text>
</comment>
<organism evidence="1 2">
    <name type="scientific">Nesterenkonia rhizosphaerae</name>
    <dbReference type="NCBI Taxonomy" id="1348272"/>
    <lineage>
        <taxon>Bacteria</taxon>
        <taxon>Bacillati</taxon>
        <taxon>Actinomycetota</taxon>
        <taxon>Actinomycetes</taxon>
        <taxon>Micrococcales</taxon>
        <taxon>Micrococcaceae</taxon>
        <taxon>Nesterenkonia</taxon>
    </lineage>
</organism>